<evidence type="ECO:0000313" key="5">
    <source>
        <dbReference type="EMBL" id="KAF3323399.1"/>
    </source>
</evidence>
<evidence type="ECO:0000256" key="2">
    <source>
        <dbReference type="ARBA" id="ARBA00022737"/>
    </source>
</evidence>
<keyword evidence="6" id="KW-1185">Reference proteome</keyword>
<accession>A0A833VGD3</accession>
<evidence type="ECO:0000256" key="3">
    <source>
        <dbReference type="ARBA" id="ARBA00022946"/>
    </source>
</evidence>
<dbReference type="Pfam" id="PF13041">
    <property type="entry name" value="PPR_2"/>
    <property type="match status" value="1"/>
</dbReference>
<keyword evidence="3" id="KW-0809">Transit peptide</keyword>
<dbReference type="EMBL" id="SWLB01000023">
    <property type="protein sequence ID" value="KAF3323399.1"/>
    <property type="molecule type" value="Genomic_DNA"/>
</dbReference>
<dbReference type="InterPro" id="IPR011990">
    <property type="entry name" value="TPR-like_helical_dom_sf"/>
</dbReference>
<dbReference type="Gene3D" id="1.25.40.10">
    <property type="entry name" value="Tetratricopeptide repeat domain"/>
    <property type="match status" value="2"/>
</dbReference>
<dbReference type="Proteomes" id="UP000623129">
    <property type="component" value="Unassembled WGS sequence"/>
</dbReference>
<dbReference type="PANTHER" id="PTHR47941">
    <property type="entry name" value="PENTATRICOPEPTIDE REPEAT-CONTAINING PROTEIN 3, MITOCHONDRIAL"/>
    <property type="match status" value="1"/>
</dbReference>
<dbReference type="OrthoDB" id="1891108at2759"/>
<evidence type="ECO:0000256" key="1">
    <source>
        <dbReference type="ARBA" id="ARBA00007626"/>
    </source>
</evidence>
<comment type="similarity">
    <text evidence="1">Belongs to the PPR family. P subfamily.</text>
</comment>
<keyword evidence="2" id="KW-0677">Repeat</keyword>
<organism evidence="5 6">
    <name type="scientific">Carex littledalei</name>
    <dbReference type="NCBI Taxonomy" id="544730"/>
    <lineage>
        <taxon>Eukaryota</taxon>
        <taxon>Viridiplantae</taxon>
        <taxon>Streptophyta</taxon>
        <taxon>Embryophyta</taxon>
        <taxon>Tracheophyta</taxon>
        <taxon>Spermatophyta</taxon>
        <taxon>Magnoliopsida</taxon>
        <taxon>Liliopsida</taxon>
        <taxon>Poales</taxon>
        <taxon>Cyperaceae</taxon>
        <taxon>Cyperoideae</taxon>
        <taxon>Cariceae</taxon>
        <taxon>Carex</taxon>
        <taxon>Carex subgen. Euthyceras</taxon>
    </lineage>
</organism>
<evidence type="ECO:0000313" key="6">
    <source>
        <dbReference type="Proteomes" id="UP000623129"/>
    </source>
</evidence>
<dbReference type="PROSITE" id="PS51375">
    <property type="entry name" value="PPR"/>
    <property type="match status" value="4"/>
</dbReference>
<dbReference type="Pfam" id="PF01535">
    <property type="entry name" value="PPR"/>
    <property type="match status" value="2"/>
</dbReference>
<gene>
    <name evidence="5" type="ORF">FCM35_KLT12130</name>
</gene>
<protein>
    <submittedName>
        <fullName evidence="5">Pentatricopeptide repeat-containing protein PNM1</fullName>
    </submittedName>
</protein>
<dbReference type="InterPro" id="IPR002885">
    <property type="entry name" value="PPR_rpt"/>
</dbReference>
<evidence type="ECO:0000256" key="4">
    <source>
        <dbReference type="PROSITE-ProRule" id="PRU00708"/>
    </source>
</evidence>
<feature type="repeat" description="PPR" evidence="4">
    <location>
        <begin position="299"/>
        <end position="333"/>
    </location>
</feature>
<comment type="caution">
    <text evidence="5">The sequence shown here is derived from an EMBL/GenBank/DDBJ whole genome shotgun (WGS) entry which is preliminary data.</text>
</comment>
<dbReference type="FunFam" id="1.25.40.10:FF:000398">
    <property type="entry name" value="pentatricopeptide repeat-containing protein PNM1, mitochondrial"/>
    <property type="match status" value="1"/>
</dbReference>
<reference evidence="5" key="1">
    <citation type="submission" date="2020-01" db="EMBL/GenBank/DDBJ databases">
        <title>Genome sequence of Kobresia littledalei, the first chromosome-level genome in the family Cyperaceae.</title>
        <authorList>
            <person name="Qu G."/>
        </authorList>
    </citation>
    <scope>NUCLEOTIDE SEQUENCE</scope>
    <source>
        <strain evidence="5">C.B.Clarke</strain>
        <tissue evidence="5">Leaf</tissue>
    </source>
</reference>
<dbReference type="NCBIfam" id="TIGR00756">
    <property type="entry name" value="PPR"/>
    <property type="match status" value="3"/>
</dbReference>
<name>A0A833VGD3_9POAL</name>
<proteinExistence type="inferred from homology"/>
<sequence length="498" mass="55898">MWRRSSHLRHHLHRILSPSPSPSPPSLLPFFHLLSTSTATAPPSDLARSIAADLAKLSSTSSTSSPSSPSLDLHAHFNLHYSDVNFNQALFRDILSLSPSITTARLADDLFRDLVRHRSFHPSDASLALLINHLSRRHDFKPALDLLSDFQQTAGPLAFSSLFLGLSRAGRPTQAIKFFSSLPPQHRTKENLSSLISALAENGLASHAEQVMMQFVKEIFPDESMCMVVIRGYCAKGKLNEALQLLSESRSAGFELGAPAYNAILDCVCRLARKKDPLSLHSEAKKVLISMESIGIPRDAETFRVLITHLCKIRKTEDAMKLFRQTSEWGCSPDSETYLVLIKSLYQAGRVSEGDQMIEFMRAAGFGDKLDRKAYYGFIKVLCGIERIEHAMKVFRMMKGYGHAPGIKTYTRLIEKLATHNMGDRANALYKEAVARGVAVTPGVYKVDKRYLPKKAKVVKKKRPTLPEKMIMKSKRLYKLKRSFVRKSRSRMGRRTRA</sequence>
<feature type="repeat" description="PPR" evidence="4">
    <location>
        <begin position="371"/>
        <end position="405"/>
    </location>
</feature>
<feature type="repeat" description="PPR" evidence="4">
    <location>
        <begin position="334"/>
        <end position="368"/>
    </location>
</feature>
<feature type="repeat" description="PPR" evidence="4">
    <location>
        <begin position="222"/>
        <end position="256"/>
    </location>
</feature>
<dbReference type="AlphaFoldDB" id="A0A833VGD3"/>